<gene>
    <name evidence="2" type="ORF">M9189_07040</name>
</gene>
<dbReference type="InterPro" id="IPR009937">
    <property type="entry name" value="Phage_holin_3_6"/>
</dbReference>
<evidence type="ECO:0000313" key="3">
    <source>
        <dbReference type="Proteomes" id="UP001056426"/>
    </source>
</evidence>
<evidence type="ECO:0000313" key="2">
    <source>
        <dbReference type="EMBL" id="URW78618.1"/>
    </source>
</evidence>
<accession>A0A9J6ZL83</accession>
<keyword evidence="1" id="KW-1133">Transmembrane helix</keyword>
<keyword evidence="1" id="KW-0472">Membrane</keyword>
<dbReference type="KEGG" id="alkq:M9189_07040"/>
<sequence length="120" mass="14000">MFQNIFSEHLSGIRKELEDYVGKRIELLKLELVERLSKCTSSIIVKLGLMYFLLLFLMFLSLAGGFYIGELLHSNALGFLIIAGFYLLLAFLLYIFRSYLVERPVIRSFIKLFFESDKNE</sequence>
<feature type="transmembrane region" description="Helical" evidence="1">
    <location>
        <begin position="48"/>
        <end position="69"/>
    </location>
</feature>
<dbReference type="Pfam" id="PF07332">
    <property type="entry name" value="Phage_holin_3_6"/>
    <property type="match status" value="1"/>
</dbReference>
<dbReference type="EMBL" id="CP098400">
    <property type="protein sequence ID" value="URW78618.1"/>
    <property type="molecule type" value="Genomic_DNA"/>
</dbReference>
<reference evidence="2" key="1">
    <citation type="submission" date="2022-05" db="EMBL/GenBank/DDBJ databases">
        <authorList>
            <person name="Sun X."/>
        </authorList>
    </citation>
    <scope>NUCLEOTIDE SEQUENCE</scope>
    <source>
        <strain evidence="2">Ai-910</strain>
    </source>
</reference>
<proteinExistence type="predicted"/>
<dbReference type="Proteomes" id="UP001056426">
    <property type="component" value="Chromosome"/>
</dbReference>
<organism evidence="2 3">
    <name type="scientific">Xiashengella succiniciproducens</name>
    <dbReference type="NCBI Taxonomy" id="2949635"/>
    <lineage>
        <taxon>Bacteria</taxon>
        <taxon>Pseudomonadati</taxon>
        <taxon>Bacteroidota</taxon>
        <taxon>Bacteroidia</taxon>
        <taxon>Marinilabiliales</taxon>
        <taxon>Marinilabiliaceae</taxon>
        <taxon>Xiashengella</taxon>
    </lineage>
</organism>
<evidence type="ECO:0000256" key="1">
    <source>
        <dbReference type="SAM" id="Phobius"/>
    </source>
</evidence>
<keyword evidence="1" id="KW-0812">Transmembrane</keyword>
<dbReference type="AlphaFoldDB" id="A0A9J6ZL83"/>
<name>A0A9J6ZL83_9BACT</name>
<protein>
    <submittedName>
        <fullName evidence="2">Phage holin family protein</fullName>
    </submittedName>
</protein>
<reference evidence="2" key="2">
    <citation type="submission" date="2022-06" db="EMBL/GenBank/DDBJ databases">
        <title>Xiashengella guii gen. nov. sp. nov., a bacterium isolated form anaerobic digestion tank.</title>
        <authorList>
            <person name="Huang H."/>
        </authorList>
    </citation>
    <scope>NUCLEOTIDE SEQUENCE</scope>
    <source>
        <strain evidence="2">Ai-910</strain>
    </source>
</reference>
<dbReference type="RefSeq" id="WP_250721982.1">
    <property type="nucleotide sequence ID" value="NZ_CP098400.1"/>
</dbReference>
<keyword evidence="3" id="KW-1185">Reference proteome</keyword>
<feature type="transmembrane region" description="Helical" evidence="1">
    <location>
        <begin position="75"/>
        <end position="96"/>
    </location>
</feature>